<name>A0A8S3YQ16_9EUPU</name>
<feature type="transmembrane region" description="Helical" evidence="7">
    <location>
        <begin position="318"/>
        <end position="335"/>
    </location>
</feature>
<feature type="transmembrane region" description="Helical" evidence="7">
    <location>
        <begin position="373"/>
        <end position="394"/>
    </location>
</feature>
<evidence type="ECO:0000256" key="1">
    <source>
        <dbReference type="ARBA" id="ARBA00004651"/>
    </source>
</evidence>
<comment type="caution">
    <text evidence="8">The sequence shown here is derived from an EMBL/GenBank/DDBJ whole genome shotgun (WGS) entry which is preliminary data.</text>
</comment>
<feature type="transmembrane region" description="Helical" evidence="7">
    <location>
        <begin position="81"/>
        <end position="101"/>
    </location>
</feature>
<dbReference type="EMBL" id="CAJHNH020000625">
    <property type="protein sequence ID" value="CAG5118893.1"/>
    <property type="molecule type" value="Genomic_DNA"/>
</dbReference>
<evidence type="ECO:0000256" key="2">
    <source>
        <dbReference type="ARBA" id="ARBA00008789"/>
    </source>
</evidence>
<protein>
    <recommendedName>
        <fullName evidence="7">XK-related protein</fullName>
    </recommendedName>
</protein>
<dbReference type="GO" id="GO:1902742">
    <property type="term" value="P:apoptotic process involved in development"/>
    <property type="evidence" value="ECO:0007669"/>
    <property type="project" value="TreeGrafter"/>
</dbReference>
<dbReference type="InterPro" id="IPR018629">
    <property type="entry name" value="XK-rel"/>
</dbReference>
<feature type="transmembrane region" description="Helical" evidence="7">
    <location>
        <begin position="406"/>
        <end position="429"/>
    </location>
</feature>
<keyword evidence="5 7" id="KW-1133">Transmembrane helix</keyword>
<evidence type="ECO:0000256" key="5">
    <source>
        <dbReference type="ARBA" id="ARBA00022989"/>
    </source>
</evidence>
<evidence type="ECO:0000256" key="4">
    <source>
        <dbReference type="ARBA" id="ARBA00022692"/>
    </source>
</evidence>
<comment type="similarity">
    <text evidence="2 7">Belongs to the XK family.</text>
</comment>
<keyword evidence="4 7" id="KW-0812">Transmembrane</keyword>
<evidence type="ECO:0000313" key="8">
    <source>
        <dbReference type="EMBL" id="CAG5118893.1"/>
    </source>
</evidence>
<dbReference type="AlphaFoldDB" id="A0A8S3YQ16"/>
<keyword evidence="9" id="KW-1185">Reference proteome</keyword>
<dbReference type="Pfam" id="PF09815">
    <property type="entry name" value="XK-related"/>
    <property type="match status" value="1"/>
</dbReference>
<evidence type="ECO:0000256" key="6">
    <source>
        <dbReference type="ARBA" id="ARBA00023136"/>
    </source>
</evidence>
<dbReference type="GO" id="GO:0005886">
    <property type="term" value="C:plasma membrane"/>
    <property type="evidence" value="ECO:0007669"/>
    <property type="project" value="UniProtKB-SubCell"/>
</dbReference>
<sequence length="486" mass="56209">MVKMDSFPKSKKYLATSTHSDTSLEMTPVSNGELLSSQAETDESVIITVIENEYVDVGMSRRSLTIINVHSPGTSNQYEQFFTFGWFDIIVCICSIILFFVDVGTDVNLAVTYFKNNKWLWGAETTVIVVVPSIIVSFLGLHWYIIDYRKEKQKKRQTSNQCVWFLRIVFTLLQCGPVLRTAEYLYTGCRTRCEDLSADDGDLYYASMLRQNVDICLLHLFESFFEAAPQLAIQIYIMIELKPDNGFLHSSLIVLSLLTSWSSLAISLTSYNKSLRINNLQKAKMSLTSIPFYFIWRASEVGGRILCIAMFASVFKQWVFLVLGLHWMIMFIWLIGQKTTFYGTRCLEVAFNLLCGYVMIFCFLNLREGHTRFRFAIFYCIMYTENLIMLAFWFRFTRDLGAWFHMWVFAAVFVLFAIHMTFQLLYYMVFHPTKNIQLCLPCDRFLIYSSMCTDVSPQLGRSGKILYNYRTDVEETASQPAVGTTV</sequence>
<proteinExistence type="inferred from homology"/>
<keyword evidence="3" id="KW-1003">Cell membrane</keyword>
<dbReference type="GO" id="GO:0070782">
    <property type="term" value="P:phosphatidylserine exposure on apoptotic cell surface"/>
    <property type="evidence" value="ECO:0007669"/>
    <property type="project" value="TreeGrafter"/>
</dbReference>
<dbReference type="OrthoDB" id="6136301at2759"/>
<organism evidence="8 9">
    <name type="scientific">Candidula unifasciata</name>
    <dbReference type="NCBI Taxonomy" id="100452"/>
    <lineage>
        <taxon>Eukaryota</taxon>
        <taxon>Metazoa</taxon>
        <taxon>Spiralia</taxon>
        <taxon>Lophotrochozoa</taxon>
        <taxon>Mollusca</taxon>
        <taxon>Gastropoda</taxon>
        <taxon>Heterobranchia</taxon>
        <taxon>Euthyneura</taxon>
        <taxon>Panpulmonata</taxon>
        <taxon>Eupulmonata</taxon>
        <taxon>Stylommatophora</taxon>
        <taxon>Helicina</taxon>
        <taxon>Helicoidea</taxon>
        <taxon>Geomitridae</taxon>
        <taxon>Candidula</taxon>
    </lineage>
</organism>
<evidence type="ECO:0000256" key="7">
    <source>
        <dbReference type="RuleBase" id="RU910716"/>
    </source>
</evidence>
<reference evidence="8" key="1">
    <citation type="submission" date="2021-04" db="EMBL/GenBank/DDBJ databases">
        <authorList>
            <consortium name="Molecular Ecology Group"/>
        </authorList>
    </citation>
    <scope>NUCLEOTIDE SEQUENCE</scope>
</reference>
<accession>A0A8S3YQ16</accession>
<feature type="transmembrane region" description="Helical" evidence="7">
    <location>
        <begin position="251"/>
        <end position="271"/>
    </location>
</feature>
<comment type="subcellular location">
    <subcellularLocation>
        <location evidence="1">Cell membrane</location>
        <topology evidence="1">Multi-pass membrane protein</topology>
    </subcellularLocation>
    <subcellularLocation>
        <location evidence="7">Membrane</location>
        <topology evidence="7">Multi-pass membrane protein</topology>
    </subcellularLocation>
</comment>
<evidence type="ECO:0000313" key="9">
    <source>
        <dbReference type="Proteomes" id="UP000678393"/>
    </source>
</evidence>
<feature type="transmembrane region" description="Helical" evidence="7">
    <location>
        <begin position="121"/>
        <end position="146"/>
    </location>
</feature>
<keyword evidence="6 7" id="KW-0472">Membrane</keyword>
<dbReference type="PANTHER" id="PTHR16024:SF6">
    <property type="entry name" value="XK-RELATED PROTEIN"/>
    <property type="match status" value="1"/>
</dbReference>
<dbReference type="PANTHER" id="PTHR16024">
    <property type="entry name" value="XK-RELATED PROTEIN"/>
    <property type="match status" value="1"/>
</dbReference>
<dbReference type="GO" id="GO:0043652">
    <property type="term" value="P:engulfment of apoptotic cell"/>
    <property type="evidence" value="ECO:0007669"/>
    <property type="project" value="TreeGrafter"/>
</dbReference>
<feature type="transmembrane region" description="Helical" evidence="7">
    <location>
        <begin position="347"/>
        <end position="367"/>
    </location>
</feature>
<evidence type="ECO:0000256" key="3">
    <source>
        <dbReference type="ARBA" id="ARBA00022475"/>
    </source>
</evidence>
<feature type="transmembrane region" description="Helical" evidence="7">
    <location>
        <begin position="217"/>
        <end position="239"/>
    </location>
</feature>
<gene>
    <name evidence="8" type="ORF">CUNI_LOCUS4451</name>
</gene>
<dbReference type="Proteomes" id="UP000678393">
    <property type="component" value="Unassembled WGS sequence"/>
</dbReference>
<dbReference type="InterPro" id="IPR050895">
    <property type="entry name" value="XK-related_scramblase"/>
</dbReference>